<evidence type="ECO:0000256" key="4">
    <source>
        <dbReference type="ARBA" id="ARBA00019465"/>
    </source>
</evidence>
<protein>
    <recommendedName>
        <fullName evidence="4 9">2-dehydropantoate 2-reductase</fullName>
        <ecNumber evidence="3 9">1.1.1.169</ecNumber>
    </recommendedName>
    <alternativeName>
        <fullName evidence="7 9">Ketopantoate reductase</fullName>
    </alternativeName>
</protein>
<feature type="domain" description="Ketopantoate reductase N-terminal" evidence="10">
    <location>
        <begin position="3"/>
        <end position="151"/>
    </location>
</feature>
<evidence type="ECO:0000256" key="2">
    <source>
        <dbReference type="ARBA" id="ARBA00007870"/>
    </source>
</evidence>
<evidence type="ECO:0000256" key="9">
    <source>
        <dbReference type="RuleBase" id="RU362068"/>
    </source>
</evidence>
<dbReference type="PANTHER" id="PTHR43765">
    <property type="entry name" value="2-DEHYDROPANTOATE 2-REDUCTASE-RELATED"/>
    <property type="match status" value="1"/>
</dbReference>
<accession>A0ABS1GIM1</accession>
<sequence>MKVAVVGLGALGIAFATFLKNAGNTVYGITKPEYLKDFQSKSIKVSGIWGTHKVRLDGIFSDISQIKEQLELIIITVKSYDTEKVLKQIKPAVSENTLILIAQNGYGNYEKATRYYGKSKILLARVIFGSKLIDRTHAHITVNADDVRIGDPSKNIEMDRIIEVVKTINSAGIPASYAPDVYQILWDKILYNCALNPLGAILECSYGQLADNPETVKIMNRIIEEIFKTAQANNIRLKWDSPQEYIQLFYNNLIPPTKEHFPSMYYDLKSGKKTEIDALNGAIVKLAHSKGLSAPVNETITSLVKFKEKVNL</sequence>
<dbReference type="Proteomes" id="UP000772812">
    <property type="component" value="Unassembled WGS sequence"/>
</dbReference>
<dbReference type="SUPFAM" id="SSF48179">
    <property type="entry name" value="6-phosphogluconate dehydrogenase C-terminal domain-like"/>
    <property type="match status" value="1"/>
</dbReference>
<reference evidence="12 13" key="1">
    <citation type="journal article" date="2021" name="Syst. Appl. Microbiol.">
        <title>Persephonella atlantica sp. nov.: How to adapt to physico-chemical gradients in high temperature hydrothermal habitats.</title>
        <authorList>
            <person name="Francois D.X."/>
            <person name="Godfroy A."/>
            <person name="Mathien C."/>
            <person name="Aube J."/>
            <person name="Cathalot C."/>
            <person name="Lesongeur F."/>
            <person name="L'Haridon S."/>
            <person name="Philippon X."/>
            <person name="Roussel E.G."/>
        </authorList>
    </citation>
    <scope>NUCLEOTIDE SEQUENCE [LARGE SCALE GENOMIC DNA]</scope>
    <source>
        <strain evidence="12 13">MO1340</strain>
    </source>
</reference>
<dbReference type="SUPFAM" id="SSF51735">
    <property type="entry name" value="NAD(P)-binding Rossmann-fold domains"/>
    <property type="match status" value="1"/>
</dbReference>
<evidence type="ECO:0000313" key="13">
    <source>
        <dbReference type="Proteomes" id="UP000772812"/>
    </source>
</evidence>
<dbReference type="NCBIfam" id="TIGR00745">
    <property type="entry name" value="apbA_panE"/>
    <property type="match status" value="1"/>
</dbReference>
<evidence type="ECO:0000256" key="8">
    <source>
        <dbReference type="ARBA" id="ARBA00048793"/>
    </source>
</evidence>
<comment type="caution">
    <text evidence="12">The sequence shown here is derived from an EMBL/GenBank/DDBJ whole genome shotgun (WGS) entry which is preliminary data.</text>
</comment>
<comment type="similarity">
    <text evidence="2 9">Belongs to the ketopantoate reductase family.</text>
</comment>
<dbReference type="PANTHER" id="PTHR43765:SF2">
    <property type="entry name" value="2-DEHYDROPANTOATE 2-REDUCTASE"/>
    <property type="match status" value="1"/>
</dbReference>
<evidence type="ECO:0000256" key="6">
    <source>
        <dbReference type="ARBA" id="ARBA00023002"/>
    </source>
</evidence>
<evidence type="ECO:0000259" key="10">
    <source>
        <dbReference type="Pfam" id="PF02558"/>
    </source>
</evidence>
<dbReference type="EMBL" id="JAACYA010000002">
    <property type="protein sequence ID" value="MBK3332789.1"/>
    <property type="molecule type" value="Genomic_DNA"/>
</dbReference>
<evidence type="ECO:0000313" key="12">
    <source>
        <dbReference type="EMBL" id="MBK3332789.1"/>
    </source>
</evidence>
<comment type="catalytic activity">
    <reaction evidence="8 9">
        <text>(R)-pantoate + NADP(+) = 2-dehydropantoate + NADPH + H(+)</text>
        <dbReference type="Rhea" id="RHEA:16233"/>
        <dbReference type="ChEBI" id="CHEBI:11561"/>
        <dbReference type="ChEBI" id="CHEBI:15378"/>
        <dbReference type="ChEBI" id="CHEBI:15980"/>
        <dbReference type="ChEBI" id="CHEBI:57783"/>
        <dbReference type="ChEBI" id="CHEBI:58349"/>
        <dbReference type="EC" id="1.1.1.169"/>
    </reaction>
</comment>
<dbReference type="Pfam" id="PF02558">
    <property type="entry name" value="ApbA"/>
    <property type="match status" value="1"/>
</dbReference>
<keyword evidence="9" id="KW-0566">Pantothenate biosynthesis</keyword>
<organism evidence="12 13">
    <name type="scientific">Persephonella atlantica</name>
    <dbReference type="NCBI Taxonomy" id="2699429"/>
    <lineage>
        <taxon>Bacteria</taxon>
        <taxon>Pseudomonadati</taxon>
        <taxon>Aquificota</taxon>
        <taxon>Aquificia</taxon>
        <taxon>Aquificales</taxon>
        <taxon>Hydrogenothermaceae</taxon>
        <taxon>Persephonella</taxon>
    </lineage>
</organism>
<dbReference type="InterPro" id="IPR036291">
    <property type="entry name" value="NAD(P)-bd_dom_sf"/>
</dbReference>
<keyword evidence="5 9" id="KW-0521">NADP</keyword>
<evidence type="ECO:0000259" key="11">
    <source>
        <dbReference type="Pfam" id="PF08546"/>
    </source>
</evidence>
<dbReference type="InterPro" id="IPR013332">
    <property type="entry name" value="KPR_N"/>
</dbReference>
<name>A0ABS1GIM1_9AQUI</name>
<dbReference type="InterPro" id="IPR050838">
    <property type="entry name" value="Ketopantoate_reductase"/>
</dbReference>
<comment type="pathway">
    <text evidence="1 9">Cofactor biosynthesis; (R)-pantothenate biosynthesis; (R)-pantoate from 3-methyl-2-oxobutanoate: step 2/2.</text>
</comment>
<dbReference type="Pfam" id="PF08546">
    <property type="entry name" value="ApbA_C"/>
    <property type="match status" value="1"/>
</dbReference>
<dbReference type="InterPro" id="IPR003710">
    <property type="entry name" value="ApbA"/>
</dbReference>
<evidence type="ECO:0000256" key="3">
    <source>
        <dbReference type="ARBA" id="ARBA00013014"/>
    </source>
</evidence>
<evidence type="ECO:0000256" key="1">
    <source>
        <dbReference type="ARBA" id="ARBA00004994"/>
    </source>
</evidence>
<gene>
    <name evidence="12" type="ORF">GWK41_06880</name>
</gene>
<dbReference type="InterPro" id="IPR013752">
    <property type="entry name" value="KPA_reductase"/>
</dbReference>
<dbReference type="InterPro" id="IPR008927">
    <property type="entry name" value="6-PGluconate_DH-like_C_sf"/>
</dbReference>
<feature type="domain" description="Ketopantoate reductase C-terminal" evidence="11">
    <location>
        <begin position="180"/>
        <end position="308"/>
    </location>
</feature>
<keyword evidence="13" id="KW-1185">Reference proteome</keyword>
<dbReference type="Gene3D" id="1.10.1040.10">
    <property type="entry name" value="N-(1-d-carboxylethyl)-l-norvaline Dehydrogenase, domain 2"/>
    <property type="match status" value="1"/>
</dbReference>
<comment type="function">
    <text evidence="9">Catalyzes the NADPH-dependent reduction of ketopantoate into pantoic acid.</text>
</comment>
<evidence type="ECO:0000256" key="7">
    <source>
        <dbReference type="ARBA" id="ARBA00032024"/>
    </source>
</evidence>
<dbReference type="InterPro" id="IPR013328">
    <property type="entry name" value="6PGD_dom2"/>
</dbReference>
<proteinExistence type="inferred from homology"/>
<keyword evidence="6 9" id="KW-0560">Oxidoreductase</keyword>
<evidence type="ECO:0000256" key="5">
    <source>
        <dbReference type="ARBA" id="ARBA00022857"/>
    </source>
</evidence>
<dbReference type="Gene3D" id="3.40.50.720">
    <property type="entry name" value="NAD(P)-binding Rossmann-like Domain"/>
    <property type="match status" value="1"/>
</dbReference>
<dbReference type="EC" id="1.1.1.169" evidence="3 9"/>
<dbReference type="RefSeq" id="WP_200674202.1">
    <property type="nucleotide sequence ID" value="NZ_JAACYA010000002.1"/>
</dbReference>